<dbReference type="AlphaFoldDB" id="A0A7J5YI63"/>
<proteinExistence type="predicted"/>
<dbReference type="EMBL" id="JAAKFY010000012">
    <property type="protein sequence ID" value="KAF3849186.1"/>
    <property type="molecule type" value="Genomic_DNA"/>
</dbReference>
<protein>
    <submittedName>
        <fullName evidence="1">Uncharacterized protein</fullName>
    </submittedName>
</protein>
<keyword evidence="2" id="KW-1185">Reference proteome</keyword>
<evidence type="ECO:0000313" key="2">
    <source>
        <dbReference type="Proteomes" id="UP000518266"/>
    </source>
</evidence>
<name>A0A7J5YI63_DISMA</name>
<gene>
    <name evidence="1" type="ORF">F7725_015683</name>
</gene>
<evidence type="ECO:0000313" key="1">
    <source>
        <dbReference type="EMBL" id="KAF3849186.1"/>
    </source>
</evidence>
<comment type="caution">
    <text evidence="1">The sequence shown here is derived from an EMBL/GenBank/DDBJ whole genome shotgun (WGS) entry which is preliminary data.</text>
</comment>
<accession>A0A7J5YI63</accession>
<organism evidence="1 2">
    <name type="scientific">Dissostichus mawsoni</name>
    <name type="common">Antarctic cod</name>
    <dbReference type="NCBI Taxonomy" id="36200"/>
    <lineage>
        <taxon>Eukaryota</taxon>
        <taxon>Metazoa</taxon>
        <taxon>Chordata</taxon>
        <taxon>Craniata</taxon>
        <taxon>Vertebrata</taxon>
        <taxon>Euteleostomi</taxon>
        <taxon>Actinopterygii</taxon>
        <taxon>Neopterygii</taxon>
        <taxon>Teleostei</taxon>
        <taxon>Neoteleostei</taxon>
        <taxon>Acanthomorphata</taxon>
        <taxon>Eupercaria</taxon>
        <taxon>Perciformes</taxon>
        <taxon>Notothenioidei</taxon>
        <taxon>Nototheniidae</taxon>
        <taxon>Dissostichus</taxon>
    </lineage>
</organism>
<dbReference type="Proteomes" id="UP000518266">
    <property type="component" value="Unassembled WGS sequence"/>
</dbReference>
<sequence>MCQLNRSAVRTLALKAEELNSLKDIIEKRKNPGELTAGPLELCAQHSRAGDGTLCQKEQREN</sequence>
<reference evidence="1 2" key="1">
    <citation type="submission" date="2020-03" db="EMBL/GenBank/DDBJ databases">
        <title>Dissostichus mawsoni Genome sequencing and assembly.</title>
        <authorList>
            <person name="Park H."/>
        </authorList>
    </citation>
    <scope>NUCLEOTIDE SEQUENCE [LARGE SCALE GENOMIC DNA]</scope>
    <source>
        <strain evidence="1">DM0001</strain>
        <tissue evidence="1">Muscle</tissue>
    </source>
</reference>